<feature type="domain" description="AD" evidence="1">
    <location>
        <begin position="81"/>
        <end position="181"/>
    </location>
</feature>
<organism evidence="2 3">
    <name type="scientific">Petrolisthes manimaculis</name>
    <dbReference type="NCBI Taxonomy" id="1843537"/>
    <lineage>
        <taxon>Eukaryota</taxon>
        <taxon>Metazoa</taxon>
        <taxon>Ecdysozoa</taxon>
        <taxon>Arthropoda</taxon>
        <taxon>Crustacea</taxon>
        <taxon>Multicrustacea</taxon>
        <taxon>Malacostraca</taxon>
        <taxon>Eumalacostraca</taxon>
        <taxon>Eucarida</taxon>
        <taxon>Decapoda</taxon>
        <taxon>Pleocyemata</taxon>
        <taxon>Anomura</taxon>
        <taxon>Galatheoidea</taxon>
        <taxon>Porcellanidae</taxon>
        <taxon>Petrolisthes</taxon>
    </lineage>
</organism>
<reference evidence="2" key="1">
    <citation type="submission" date="2023-11" db="EMBL/GenBank/DDBJ databases">
        <title>Genome assemblies of two species of porcelain crab, Petrolisthes cinctipes and Petrolisthes manimaculis (Anomura: Porcellanidae).</title>
        <authorList>
            <person name="Angst P."/>
        </authorList>
    </citation>
    <scope>NUCLEOTIDE SEQUENCE</scope>
    <source>
        <strain evidence="2">PB745_02</strain>
        <tissue evidence="2">Gill</tissue>
    </source>
</reference>
<proteinExistence type="predicted"/>
<evidence type="ECO:0000313" key="3">
    <source>
        <dbReference type="Proteomes" id="UP001292094"/>
    </source>
</evidence>
<dbReference type="Pfam" id="PF21166">
    <property type="entry name" value="LSM12_LSM"/>
    <property type="match status" value="1"/>
</dbReference>
<evidence type="ECO:0000259" key="1">
    <source>
        <dbReference type="PROSITE" id="PS52001"/>
    </source>
</evidence>
<dbReference type="PANTHER" id="PTHR13542">
    <property type="entry name" value="LSM12 HOMOLOG"/>
    <property type="match status" value="1"/>
</dbReference>
<dbReference type="InterPro" id="IPR047574">
    <property type="entry name" value="AD"/>
</dbReference>
<evidence type="ECO:0000313" key="2">
    <source>
        <dbReference type="EMBL" id="KAK4305177.1"/>
    </source>
</evidence>
<dbReference type="AlphaFoldDB" id="A0AAE1U0P8"/>
<dbReference type="SMART" id="SM00995">
    <property type="entry name" value="AD"/>
    <property type="match status" value="1"/>
</dbReference>
<sequence length="199" mass="21708">MAAESSEVFNIGSSVSCVTCFDEEFQGEVLAFDPHVKLLTLKSASSSGRTSLYDIHMVNLTYAKAVHVLREAAASPLPTLPSLNLSKLSTRAKRSIDEKQRLIEAMQSGVSPIGQKLFLAICKTIEEVKWTGPNILVMGQVVISPPYLLENVREQKEGKEANGKTLSYIKKIVEKFHKDQQSISLNNGTGAAEVLTGTQ</sequence>
<dbReference type="Proteomes" id="UP001292094">
    <property type="component" value="Unassembled WGS sequence"/>
</dbReference>
<dbReference type="PROSITE" id="PS52001">
    <property type="entry name" value="AD"/>
    <property type="match status" value="1"/>
</dbReference>
<comment type="caution">
    <text evidence="2">The sequence shown here is derived from an EMBL/GenBank/DDBJ whole genome shotgun (WGS) entry which is preliminary data.</text>
</comment>
<name>A0AAE1U0P8_9EUCA</name>
<dbReference type="InterPro" id="IPR048478">
    <property type="entry name" value="LSM12_LSM"/>
</dbReference>
<gene>
    <name evidence="2" type="ORF">Pmani_022918</name>
</gene>
<accession>A0AAE1U0P8</accession>
<keyword evidence="3" id="KW-1185">Reference proteome</keyword>
<dbReference type="EMBL" id="JAWZYT010002319">
    <property type="protein sequence ID" value="KAK4305177.1"/>
    <property type="molecule type" value="Genomic_DNA"/>
</dbReference>
<dbReference type="InterPro" id="IPR019181">
    <property type="entry name" value="LSM12_ABD"/>
</dbReference>
<protein>
    <recommendedName>
        <fullName evidence="1">AD domain-containing protein</fullName>
    </recommendedName>
</protein>
<dbReference type="Pfam" id="PF09793">
    <property type="entry name" value="AD"/>
    <property type="match status" value="1"/>
</dbReference>
<dbReference type="InterPro" id="IPR039683">
    <property type="entry name" value="Lsm12-like"/>
</dbReference>